<dbReference type="InterPro" id="IPR014001">
    <property type="entry name" value="Helicase_ATP-bd"/>
</dbReference>
<keyword evidence="6" id="KW-1185">Reference proteome</keyword>
<name>A0A7G9R870_9ACTN</name>
<dbReference type="GO" id="GO:0043138">
    <property type="term" value="F:3'-5' DNA helicase activity"/>
    <property type="evidence" value="ECO:0007669"/>
    <property type="project" value="TreeGrafter"/>
</dbReference>
<reference evidence="5 6" key="1">
    <citation type="submission" date="2020-08" db="EMBL/GenBank/DDBJ databases">
        <title>Genome sequence of Nocardioides mesophilus KACC 16243T.</title>
        <authorList>
            <person name="Hyun D.-W."/>
            <person name="Bae J.-W."/>
        </authorList>
    </citation>
    <scope>NUCLEOTIDE SEQUENCE [LARGE SCALE GENOMIC DNA]</scope>
    <source>
        <strain evidence="5 6">KACC 16243</strain>
    </source>
</reference>
<accession>A0A7G9R870</accession>
<evidence type="ECO:0000313" key="6">
    <source>
        <dbReference type="Proteomes" id="UP000515947"/>
    </source>
</evidence>
<dbReference type="EMBL" id="CP060713">
    <property type="protein sequence ID" value="QNN51795.1"/>
    <property type="molecule type" value="Genomic_DNA"/>
</dbReference>
<dbReference type="SUPFAM" id="SSF52540">
    <property type="entry name" value="P-loop containing nucleoside triphosphate hydrolases"/>
    <property type="match status" value="2"/>
</dbReference>
<dbReference type="SMART" id="SM00490">
    <property type="entry name" value="HELICc"/>
    <property type="match status" value="1"/>
</dbReference>
<dbReference type="Pfam" id="PF00271">
    <property type="entry name" value="Helicase_C"/>
    <property type="match status" value="1"/>
</dbReference>
<evidence type="ECO:0000256" key="1">
    <source>
        <dbReference type="ARBA" id="ARBA00022741"/>
    </source>
</evidence>
<evidence type="ECO:0000256" key="3">
    <source>
        <dbReference type="SAM" id="MobiDB-lite"/>
    </source>
</evidence>
<keyword evidence="2" id="KW-0067">ATP-binding</keyword>
<dbReference type="Pfam" id="PF00270">
    <property type="entry name" value="DEAD"/>
    <property type="match status" value="1"/>
</dbReference>
<keyword evidence="1" id="KW-0547">Nucleotide-binding</keyword>
<dbReference type="InterPro" id="IPR001650">
    <property type="entry name" value="Helicase_C-like"/>
</dbReference>
<dbReference type="PROSITE" id="PS51192">
    <property type="entry name" value="HELICASE_ATP_BIND_1"/>
    <property type="match status" value="1"/>
</dbReference>
<dbReference type="KEGG" id="nmes:H9L09_14765"/>
<dbReference type="InterPro" id="IPR018973">
    <property type="entry name" value="MZB"/>
</dbReference>
<gene>
    <name evidence="5" type="ORF">H9L09_14765</name>
</gene>
<evidence type="ECO:0000259" key="4">
    <source>
        <dbReference type="PROSITE" id="PS51192"/>
    </source>
</evidence>
<feature type="domain" description="Helicase ATP-binding" evidence="4">
    <location>
        <begin position="110"/>
        <end position="391"/>
    </location>
</feature>
<dbReference type="Pfam" id="PF09369">
    <property type="entry name" value="MZB"/>
    <property type="match status" value="1"/>
</dbReference>
<keyword evidence="5" id="KW-0378">Hydrolase</keyword>
<dbReference type="RefSeq" id="WP_187577632.1">
    <property type="nucleotide sequence ID" value="NZ_CP060713.1"/>
</dbReference>
<sequence>MQTTPLTLRDDLSAAYLRYIDTQYWLRNADLAGERRALLRSDGNLRSECLLEPVLPYDATVDLLGIAAAAGVSAETAEIVGRALFGDFTAPGEPVKLRSHQAEAVTSHFRGGGEPGRNVVVTSGTGSGKTESFLLPMLLRLVEEARTWPAQPKPDLWWLDKPHPRRWRPIRKAETRMPAVRAMVLYPTNALVEDQMTRLRRAARRIGAALPDQPLWFGRYTGVTLGTSRRPADGRGPAFAGLVSNLEDQTSEFARLVEANVSEGDLAQFPDPRAHEMLIRWDMVETPPDVLVTNYSMLNAMLMRAFEDPLFEQTRTWLAASPDNVFTLIVDELHLYRGTQGSEVAMVVRNLLSRLGISPESSQLRCIATSASLSDESGGLDYLEQFFGVESSAFHLTAGTPRALPALSGLDRDALMSGGGPSAGVISQQIAAACVDPDSGRARATESSVIAERLFGAPDEGLQGLSAALNSLADASNLSATIPLRAHQFVRTMRGMWVCCNPECAGVPAEKREGRRVGKVYGIPTLSCGDCGSRVLELLYCFSCGDVSMGGHVVDRTAVENNEPEGVVIASANLGEVASDVAPIFRRTHDDFVWFWPGERPVQSDPSWSKKVPGSKKEARFAFAPASLDHVTGLITTAGESLDGWIMTVEADLGERQRIPAVPDRCPRCDSSGYNPGEKFFSGTVRSPVRAHTAGAAQSTQLYLSQLVRSLGETAAESRTIVFTDSRDDAARTAAGIGLNHYRDVIRQLTQQVLTAERPSLRGIIDRGVALESLTPAEQATFATFKAANPEVIELLKKQAYVTLDQAETAAIETAFAEKEEVRIGWPELRHEVCDRLVRLGIPPGGTGPSAARNQDDSPWWKAFTPPEPDMWLPLPLNGPRETQAAMQAEKLVQALASGLFGRAGRDLESVGIAYFAAPPASTGIVNDPVVRAEVLAAVIRILGIGQRWSGADASPSTGIPRKVSGYLKAVADAHGKEYADLAEDVKHLLKTSGVATDWLLNLASMSSPLSLVPLDGRRWQCSFCGFLHGHRSGGVCANVGCNRKALIEVDPDAGGEGDYYGWLARQKPRRLAAAELTGQTKPLSEQRRRARVFKEVLLPAPAENPLTVPLDVLSVTTTMEVGVDIGSLRSTVMANMPPQRFNYQQRVGRAGRSGQIFSYAVTVCRDRSHDDDYFRSPRRMTGDDPPQPFLDLKRVRIVRRVVAAEALRVAFRAISEPPEWTADSIHGVFGKTADWSKHREEVAKELASPTFRSVVDRFCAFTGLEDSAITAITDWVSDGGLVVEIDSAIDRDSGLTDELSELLATYGVLPMFGFPTRVRQLVKKRPSKLEDLDRVTVSDRPLSQAVSMFAPGAKIVRDGAVHTVAGFAAWHPDFKGMKPVDPLGPEVSIGLCDECGACFVDAVEPVCSICSSGLRIVPMHQPRGFRTTYQEVDYDGDEDESANAGSPTVSVDGDPDTDVTVRGARLGTYTQARLVQVNDNNGRLFEIGQDFGSWLAVDPDLFADLKTWPPKNVVGSKQIAIGELRTTDVLTIGLESAHAPGGLVPHSPTRVPAGLAAYRSLAEVLRRGAKRQLDIDPQELVFGLHPQSDGSMQVFLADALDNGAGYTAEIGTAANFEHLLTETRLSLRDLWAEKAHADCSSSCLDCLRSYDNSRLHGLLDWRLALDMLDLLAGEGLLLARWLELGQRAAAAIAATGLMHLQAGATTDGVPYLHNTTNGRSVLVGHPLWWRSEDRAVEEQIVAIDELDGTSSAVAQSDVFEALRRPIGVIRRLV</sequence>
<feature type="region of interest" description="Disordered" evidence="3">
    <location>
        <begin position="1437"/>
        <end position="1457"/>
    </location>
</feature>
<dbReference type="PANTHER" id="PTHR47957:SF3">
    <property type="entry name" value="ATP-DEPENDENT HELICASE HRQ1"/>
    <property type="match status" value="1"/>
</dbReference>
<dbReference type="GO" id="GO:0003676">
    <property type="term" value="F:nucleic acid binding"/>
    <property type="evidence" value="ECO:0007669"/>
    <property type="project" value="InterPro"/>
</dbReference>
<dbReference type="GO" id="GO:0006289">
    <property type="term" value="P:nucleotide-excision repair"/>
    <property type="evidence" value="ECO:0007669"/>
    <property type="project" value="TreeGrafter"/>
</dbReference>
<organism evidence="5 6">
    <name type="scientific">Nocardioides mesophilus</name>
    <dbReference type="NCBI Taxonomy" id="433659"/>
    <lineage>
        <taxon>Bacteria</taxon>
        <taxon>Bacillati</taxon>
        <taxon>Actinomycetota</taxon>
        <taxon>Actinomycetes</taxon>
        <taxon>Propionibacteriales</taxon>
        <taxon>Nocardioidaceae</taxon>
        <taxon>Nocardioides</taxon>
    </lineage>
</organism>
<dbReference type="PANTHER" id="PTHR47957">
    <property type="entry name" value="ATP-DEPENDENT HELICASE HRQ1"/>
    <property type="match status" value="1"/>
</dbReference>
<dbReference type="Gene3D" id="3.40.50.300">
    <property type="entry name" value="P-loop containing nucleotide triphosphate hydrolases"/>
    <property type="match status" value="2"/>
</dbReference>
<evidence type="ECO:0000256" key="2">
    <source>
        <dbReference type="ARBA" id="ARBA00022840"/>
    </source>
</evidence>
<protein>
    <submittedName>
        <fullName evidence="5">DEAD/DEAH box helicase</fullName>
    </submittedName>
</protein>
<dbReference type="InterPro" id="IPR027417">
    <property type="entry name" value="P-loop_NTPase"/>
</dbReference>
<evidence type="ECO:0000313" key="5">
    <source>
        <dbReference type="EMBL" id="QNN51795.1"/>
    </source>
</evidence>
<dbReference type="Proteomes" id="UP000515947">
    <property type="component" value="Chromosome"/>
</dbReference>
<dbReference type="GO" id="GO:0005524">
    <property type="term" value="F:ATP binding"/>
    <property type="evidence" value="ECO:0007669"/>
    <property type="project" value="UniProtKB-KW"/>
</dbReference>
<dbReference type="InterPro" id="IPR011545">
    <property type="entry name" value="DEAD/DEAH_box_helicase_dom"/>
</dbReference>
<dbReference type="GO" id="GO:0036297">
    <property type="term" value="P:interstrand cross-link repair"/>
    <property type="evidence" value="ECO:0007669"/>
    <property type="project" value="TreeGrafter"/>
</dbReference>
<keyword evidence="5" id="KW-0347">Helicase</keyword>
<proteinExistence type="predicted"/>
<dbReference type="SMART" id="SM00487">
    <property type="entry name" value="DEXDc"/>
    <property type="match status" value="1"/>
</dbReference>